<organism evidence="2 3">
    <name type="scientific">Capsicum baccatum</name>
    <name type="common">Peruvian pepper</name>
    <dbReference type="NCBI Taxonomy" id="33114"/>
    <lineage>
        <taxon>Eukaryota</taxon>
        <taxon>Viridiplantae</taxon>
        <taxon>Streptophyta</taxon>
        <taxon>Embryophyta</taxon>
        <taxon>Tracheophyta</taxon>
        <taxon>Spermatophyta</taxon>
        <taxon>Magnoliopsida</taxon>
        <taxon>eudicotyledons</taxon>
        <taxon>Gunneridae</taxon>
        <taxon>Pentapetalae</taxon>
        <taxon>asterids</taxon>
        <taxon>lamiids</taxon>
        <taxon>Solanales</taxon>
        <taxon>Solanaceae</taxon>
        <taxon>Solanoideae</taxon>
        <taxon>Capsiceae</taxon>
        <taxon>Capsicum</taxon>
    </lineage>
</organism>
<feature type="compositionally biased region" description="Low complexity" evidence="1">
    <location>
        <begin position="36"/>
        <end position="50"/>
    </location>
</feature>
<evidence type="ECO:0000313" key="3">
    <source>
        <dbReference type="Proteomes" id="UP000224567"/>
    </source>
</evidence>
<dbReference type="AlphaFoldDB" id="A0A2G2XRJ2"/>
<comment type="caution">
    <text evidence="2">The sequence shown here is derived from an EMBL/GenBank/DDBJ whole genome shotgun (WGS) entry which is preliminary data.</text>
</comment>
<reference evidence="3" key="2">
    <citation type="journal article" date="2017" name="J. Anim. Genet.">
        <title>Multiple reference genome sequences of hot pepper reveal the massive evolution of plant disease resistance genes by retroduplication.</title>
        <authorList>
            <person name="Kim S."/>
            <person name="Park J."/>
            <person name="Yeom S.-I."/>
            <person name="Kim Y.-M."/>
            <person name="Seo E."/>
            <person name="Kim K.-T."/>
            <person name="Kim M.-S."/>
            <person name="Lee J.M."/>
            <person name="Cheong K."/>
            <person name="Shin H.-S."/>
            <person name="Kim S.-B."/>
            <person name="Han K."/>
            <person name="Lee J."/>
            <person name="Park M."/>
            <person name="Lee H.-A."/>
            <person name="Lee H.-Y."/>
            <person name="Lee Y."/>
            <person name="Oh S."/>
            <person name="Lee J.H."/>
            <person name="Choi E."/>
            <person name="Choi E."/>
            <person name="Lee S.E."/>
            <person name="Jeon J."/>
            <person name="Kim H."/>
            <person name="Choi G."/>
            <person name="Song H."/>
            <person name="Lee J."/>
            <person name="Lee S.-C."/>
            <person name="Kwon J.-K."/>
            <person name="Lee H.-Y."/>
            <person name="Koo N."/>
            <person name="Hong Y."/>
            <person name="Kim R.W."/>
            <person name="Kang W.-H."/>
            <person name="Huh J.H."/>
            <person name="Kang B.-C."/>
            <person name="Yang T.-J."/>
            <person name="Lee Y.-H."/>
            <person name="Bennetzen J.L."/>
            <person name="Choi D."/>
        </authorList>
    </citation>
    <scope>NUCLEOTIDE SEQUENCE [LARGE SCALE GENOMIC DNA]</scope>
    <source>
        <strain evidence="3">cv. PBC81</strain>
    </source>
</reference>
<proteinExistence type="predicted"/>
<dbReference type="Proteomes" id="UP000224567">
    <property type="component" value="Unassembled WGS sequence"/>
</dbReference>
<evidence type="ECO:0000256" key="1">
    <source>
        <dbReference type="SAM" id="MobiDB-lite"/>
    </source>
</evidence>
<dbReference type="STRING" id="33114.A0A2G2XRJ2"/>
<dbReference type="InterPro" id="IPR017956">
    <property type="entry name" value="AT_hook_DNA-bd_motif"/>
</dbReference>
<dbReference type="GO" id="GO:0003677">
    <property type="term" value="F:DNA binding"/>
    <property type="evidence" value="ECO:0007669"/>
    <property type="project" value="InterPro"/>
</dbReference>
<reference evidence="2 3" key="1">
    <citation type="journal article" date="2017" name="Genome Biol.">
        <title>New reference genome sequences of hot pepper reveal the massive evolution of plant disease-resistance genes by retroduplication.</title>
        <authorList>
            <person name="Kim S."/>
            <person name="Park J."/>
            <person name="Yeom S.I."/>
            <person name="Kim Y.M."/>
            <person name="Seo E."/>
            <person name="Kim K.T."/>
            <person name="Kim M.S."/>
            <person name="Lee J.M."/>
            <person name="Cheong K."/>
            <person name="Shin H.S."/>
            <person name="Kim S.B."/>
            <person name="Han K."/>
            <person name="Lee J."/>
            <person name="Park M."/>
            <person name="Lee H.A."/>
            <person name="Lee H.Y."/>
            <person name="Lee Y."/>
            <person name="Oh S."/>
            <person name="Lee J.H."/>
            <person name="Choi E."/>
            <person name="Choi E."/>
            <person name="Lee S.E."/>
            <person name="Jeon J."/>
            <person name="Kim H."/>
            <person name="Choi G."/>
            <person name="Song H."/>
            <person name="Lee J."/>
            <person name="Lee S.C."/>
            <person name="Kwon J.K."/>
            <person name="Lee H.Y."/>
            <person name="Koo N."/>
            <person name="Hong Y."/>
            <person name="Kim R.W."/>
            <person name="Kang W.H."/>
            <person name="Huh J.H."/>
            <person name="Kang B.C."/>
            <person name="Yang T.J."/>
            <person name="Lee Y.H."/>
            <person name="Bennetzen J.L."/>
            <person name="Choi D."/>
        </authorList>
    </citation>
    <scope>NUCLEOTIDE SEQUENCE [LARGE SCALE GENOMIC DNA]</scope>
    <source>
        <strain evidence="3">cv. PBC81</strain>
    </source>
</reference>
<name>A0A2G2XRJ2_CAPBA</name>
<keyword evidence="3" id="KW-1185">Reference proteome</keyword>
<protein>
    <submittedName>
        <fullName evidence="2">Uncharacterized protein</fullName>
    </submittedName>
</protein>
<accession>A0A2G2XRJ2</accession>
<evidence type="ECO:0000313" key="2">
    <source>
        <dbReference type="EMBL" id="PHT60113.1"/>
    </source>
</evidence>
<dbReference type="EMBL" id="MLFT02000001">
    <property type="protein sequence ID" value="PHT60113.1"/>
    <property type="molecule type" value="Genomic_DNA"/>
</dbReference>
<feature type="region of interest" description="Disordered" evidence="1">
    <location>
        <begin position="29"/>
        <end position="96"/>
    </location>
</feature>
<dbReference type="PRINTS" id="PR00929">
    <property type="entry name" value="ATHOOK"/>
</dbReference>
<dbReference type="Pfam" id="PF02178">
    <property type="entry name" value="AT_hook"/>
    <property type="match status" value="1"/>
</dbReference>
<gene>
    <name evidence="2" type="ORF">CQW23_02476</name>
</gene>
<sequence>MIFEDVNEFRDAVTKGALQKGVQLEKYINESKKDSVGPSGVVVGPSDVPSTTRPRERPKNTPTTTDAPPRPRGRPRKTSDNPEVPLRLRGRPRKTT</sequence>